<dbReference type="Proteomes" id="UP000665944">
    <property type="component" value="Unassembled WGS sequence"/>
</dbReference>
<evidence type="ECO:0000313" key="7">
    <source>
        <dbReference type="EMBL" id="MCM5672197.1"/>
    </source>
</evidence>
<dbReference type="EMBL" id="JAGHKT020000005">
    <property type="protein sequence ID" value="MCM5672197.1"/>
    <property type="molecule type" value="Genomic_DNA"/>
</dbReference>
<evidence type="ECO:0000313" key="8">
    <source>
        <dbReference type="Proteomes" id="UP000665944"/>
    </source>
</evidence>
<dbReference type="AlphaFoldDB" id="A0A3S7GYN4"/>
<dbReference type="Pfam" id="PF09685">
    <property type="entry name" value="MamF_MmsF"/>
    <property type="match status" value="1"/>
</dbReference>
<organism evidence="6">
    <name type="scientific">Staphylococcus hominis</name>
    <dbReference type="NCBI Taxonomy" id="1290"/>
    <lineage>
        <taxon>Bacteria</taxon>
        <taxon>Bacillati</taxon>
        <taxon>Bacillota</taxon>
        <taxon>Bacilli</taxon>
        <taxon>Bacillales</taxon>
        <taxon>Staphylococcaceae</taxon>
        <taxon>Staphylococcus</taxon>
    </lineage>
</organism>
<dbReference type="EMBL" id="CP014567">
    <property type="protein sequence ID" value="AVI06422.1"/>
    <property type="molecule type" value="Genomic_DNA"/>
</dbReference>
<gene>
    <name evidence="6" type="ORF">AZE34_06520</name>
    <name evidence="7" type="ORF">J7T32_005365</name>
</gene>
<keyword evidence="4 5" id="KW-0472">Membrane</keyword>
<sequence length="61" mass="6752">MFDGLIDDIRKFASLVLTVVLIGYLTLFVVGIAGFIYTILAILAMNKGEDFVVPFTIEIIK</sequence>
<comment type="subcellular location">
    <subcellularLocation>
        <location evidence="1">Membrane</location>
        <topology evidence="1">Multi-pass membrane protein</topology>
    </subcellularLocation>
</comment>
<name>A0A3S7GYN4_STAHO</name>
<reference evidence="7 8" key="2">
    <citation type="submission" date="2022-06" db="EMBL/GenBank/DDBJ databases">
        <title>Staphylococcus hominis ShoR14 genome sequence.</title>
        <authorList>
            <person name="Yeo C.C."/>
            <person name="Chew C.H."/>
            <person name="Che Hamzah A.M."/>
            <person name="Al-Trad E.I."/>
        </authorList>
    </citation>
    <scope>NUCLEOTIDE SEQUENCE [LARGE SCALE GENOMIC DNA]</scope>
    <source>
        <strain evidence="7 8">ShoR14</strain>
    </source>
</reference>
<dbReference type="RefSeq" id="WP_017175477.1">
    <property type="nucleotide sequence ID" value="NZ_CAXOJL010000032.1"/>
</dbReference>
<reference evidence="6" key="1">
    <citation type="submission" date="2016-02" db="EMBL/GenBank/DDBJ databases">
        <title>Genomic sequence of a clinical Staphylococcus hominis isolate.</title>
        <authorList>
            <person name="McClure J.M."/>
            <person name="Zhang K."/>
        </authorList>
    </citation>
    <scope>NUCLEOTIDE SEQUENCE</scope>
    <source>
        <strain evidence="6">C34847</strain>
    </source>
</reference>
<proteinExistence type="predicted"/>
<evidence type="ECO:0000313" key="6">
    <source>
        <dbReference type="EMBL" id="AVI06422.1"/>
    </source>
</evidence>
<protein>
    <submittedName>
        <fullName evidence="7">DUF4870 domain-containing protein</fullName>
    </submittedName>
</protein>
<keyword evidence="2 5" id="KW-0812">Transmembrane</keyword>
<evidence type="ECO:0000256" key="4">
    <source>
        <dbReference type="ARBA" id="ARBA00023136"/>
    </source>
</evidence>
<evidence type="ECO:0000256" key="2">
    <source>
        <dbReference type="ARBA" id="ARBA00022692"/>
    </source>
</evidence>
<evidence type="ECO:0000256" key="3">
    <source>
        <dbReference type="ARBA" id="ARBA00022989"/>
    </source>
</evidence>
<evidence type="ECO:0000256" key="1">
    <source>
        <dbReference type="ARBA" id="ARBA00004141"/>
    </source>
</evidence>
<feature type="transmembrane region" description="Helical" evidence="5">
    <location>
        <begin position="12"/>
        <end position="45"/>
    </location>
</feature>
<dbReference type="InterPro" id="IPR019109">
    <property type="entry name" value="MamF_MmsF"/>
</dbReference>
<keyword evidence="8" id="KW-1185">Reference proteome</keyword>
<evidence type="ECO:0000256" key="5">
    <source>
        <dbReference type="SAM" id="Phobius"/>
    </source>
</evidence>
<keyword evidence="3 5" id="KW-1133">Transmembrane helix</keyword>
<accession>A0A3S7GYN4</accession>